<proteinExistence type="predicted"/>
<dbReference type="Pfam" id="PF25942">
    <property type="entry name" value="Ig_halo"/>
    <property type="match status" value="1"/>
</dbReference>
<dbReference type="AlphaFoldDB" id="L9X3P9"/>
<feature type="domain" description="Ig-like" evidence="2">
    <location>
        <begin position="81"/>
        <end position="152"/>
    </location>
</feature>
<organism evidence="3 4">
    <name type="scientific">Natronococcus jeotgali DSM 18795</name>
    <dbReference type="NCBI Taxonomy" id="1227498"/>
    <lineage>
        <taxon>Archaea</taxon>
        <taxon>Methanobacteriati</taxon>
        <taxon>Methanobacteriota</taxon>
        <taxon>Stenosarchaea group</taxon>
        <taxon>Halobacteria</taxon>
        <taxon>Halobacteriales</taxon>
        <taxon>Natrialbaceae</taxon>
        <taxon>Natronococcus</taxon>
    </lineage>
</organism>
<evidence type="ECO:0000256" key="1">
    <source>
        <dbReference type="SAM" id="MobiDB-lite"/>
    </source>
</evidence>
<dbReference type="EMBL" id="AOIA01000126">
    <property type="protein sequence ID" value="ELY56345.1"/>
    <property type="molecule type" value="Genomic_DNA"/>
</dbReference>
<accession>L9X3P9</accession>
<dbReference type="OrthoDB" id="382622at2157"/>
<protein>
    <recommendedName>
        <fullName evidence="2">Ig-like domain-containing protein</fullName>
    </recommendedName>
</protein>
<comment type="caution">
    <text evidence="3">The sequence shown here is derived from an EMBL/GenBank/DDBJ whole genome shotgun (WGS) entry which is preliminary data.</text>
</comment>
<name>L9X3P9_9EURY</name>
<evidence type="ECO:0000259" key="2">
    <source>
        <dbReference type="Pfam" id="PF25942"/>
    </source>
</evidence>
<reference evidence="3 4" key="1">
    <citation type="journal article" date="2014" name="PLoS Genet.">
        <title>Phylogenetically driven sequencing of extremely halophilic archaea reveals strategies for static and dynamic osmo-response.</title>
        <authorList>
            <person name="Becker E.A."/>
            <person name="Seitzer P.M."/>
            <person name="Tritt A."/>
            <person name="Larsen D."/>
            <person name="Krusor M."/>
            <person name="Yao A.I."/>
            <person name="Wu D."/>
            <person name="Madern D."/>
            <person name="Eisen J.A."/>
            <person name="Darling A.E."/>
            <person name="Facciotti M.T."/>
        </authorList>
    </citation>
    <scope>NUCLEOTIDE SEQUENCE [LARGE SCALE GENOMIC DNA]</scope>
    <source>
        <strain evidence="3 4">DSM 18795</strain>
    </source>
</reference>
<dbReference type="InterPro" id="IPR058929">
    <property type="entry name" value="Ig_halo"/>
</dbReference>
<dbReference type="PROSITE" id="PS51257">
    <property type="entry name" value="PROKAR_LIPOPROTEIN"/>
    <property type="match status" value="1"/>
</dbReference>
<gene>
    <name evidence="3" type="ORF">C492_14626</name>
</gene>
<feature type="region of interest" description="Disordered" evidence="1">
    <location>
        <begin position="27"/>
        <end position="68"/>
    </location>
</feature>
<sequence>MNRRTLIGLATGVGTAALAGCLGAFSDATGSEERSGDEPDVADGSGTSEADGRGEESPDSGASDDTAGAVDVVVRNAGSQQRTVDVSISCDGESVIERAETLPAGDALEVTLREAGTYDVAVETDAGRSETTVTRSADCAAARTEIAVSEYGYETTNASAC</sequence>
<dbReference type="Proteomes" id="UP000011531">
    <property type="component" value="Unassembled WGS sequence"/>
</dbReference>
<evidence type="ECO:0000313" key="4">
    <source>
        <dbReference type="Proteomes" id="UP000011531"/>
    </source>
</evidence>
<evidence type="ECO:0000313" key="3">
    <source>
        <dbReference type="EMBL" id="ELY56345.1"/>
    </source>
</evidence>
<dbReference type="RefSeq" id="WP_008424698.1">
    <property type="nucleotide sequence ID" value="NZ_AOIA01000126.1"/>
</dbReference>
<keyword evidence="4" id="KW-1185">Reference proteome</keyword>